<reference evidence="2 3" key="1">
    <citation type="submission" date="2017-09" db="EMBL/GenBank/DDBJ databases">
        <authorList>
            <person name="Ehlers B."/>
            <person name="Leendertz F.H."/>
        </authorList>
    </citation>
    <scope>NUCLEOTIDE SEQUENCE [LARGE SCALE GENOMIC DNA]</scope>
    <source>
        <strain evidence="2 3">DSM 27208</strain>
    </source>
</reference>
<gene>
    <name evidence="2" type="ORF">SAMN06269185_1434</name>
</gene>
<proteinExistence type="predicted"/>
<organism evidence="2 3">
    <name type="scientific">Natronoarchaeum philippinense</name>
    <dbReference type="NCBI Taxonomy" id="558529"/>
    <lineage>
        <taxon>Archaea</taxon>
        <taxon>Methanobacteriati</taxon>
        <taxon>Methanobacteriota</taxon>
        <taxon>Stenosarchaea group</taxon>
        <taxon>Halobacteria</taxon>
        <taxon>Halobacteriales</taxon>
        <taxon>Natronoarchaeaceae</taxon>
    </lineage>
</organism>
<dbReference type="AlphaFoldDB" id="A0A285NSI4"/>
<keyword evidence="1" id="KW-0812">Transmembrane</keyword>
<evidence type="ECO:0000256" key="1">
    <source>
        <dbReference type="SAM" id="Phobius"/>
    </source>
</evidence>
<evidence type="ECO:0000313" key="3">
    <source>
        <dbReference type="Proteomes" id="UP000219453"/>
    </source>
</evidence>
<dbReference type="OrthoDB" id="327225at2157"/>
<dbReference type="Proteomes" id="UP000219453">
    <property type="component" value="Unassembled WGS sequence"/>
</dbReference>
<feature type="transmembrane region" description="Helical" evidence="1">
    <location>
        <begin position="39"/>
        <end position="56"/>
    </location>
</feature>
<evidence type="ECO:0000313" key="2">
    <source>
        <dbReference type="EMBL" id="SNZ11937.1"/>
    </source>
</evidence>
<keyword evidence="1" id="KW-1133">Transmembrane helix</keyword>
<name>A0A285NSI4_NATPI</name>
<sequence>MIEWFGGTAQVFQILLPLFGLCVVLLAPKITDTNRARRYVAPAFGCWLALQLLIGLEEGTLVSFPDPFGFLVAVLLLLGFVVLMFRGLFAAWKTREASEFPSQ</sequence>
<keyword evidence="3" id="KW-1185">Reference proteome</keyword>
<keyword evidence="1" id="KW-0472">Membrane</keyword>
<accession>A0A285NSI4</accession>
<feature type="transmembrane region" description="Helical" evidence="1">
    <location>
        <begin position="6"/>
        <end position="27"/>
    </location>
</feature>
<dbReference type="RefSeq" id="WP_097008423.1">
    <property type="nucleotide sequence ID" value="NZ_OBEJ01000002.1"/>
</dbReference>
<protein>
    <submittedName>
        <fullName evidence="2">Uncharacterized protein</fullName>
    </submittedName>
</protein>
<feature type="transmembrane region" description="Helical" evidence="1">
    <location>
        <begin position="68"/>
        <end position="89"/>
    </location>
</feature>
<dbReference type="EMBL" id="OBEJ01000002">
    <property type="protein sequence ID" value="SNZ11937.1"/>
    <property type="molecule type" value="Genomic_DNA"/>
</dbReference>